<dbReference type="EMBL" id="AXCN02001095">
    <property type="status" value="NOT_ANNOTATED_CDS"/>
    <property type="molecule type" value="Genomic_DNA"/>
</dbReference>
<protein>
    <recommendedName>
        <fullName evidence="4">EamA domain-containing protein</fullName>
    </recommendedName>
</protein>
<dbReference type="InterPro" id="IPR039632">
    <property type="entry name" value="TMEM42"/>
</dbReference>
<dbReference type="PANTHER" id="PTHR31965">
    <property type="entry name" value="TRANSMEMBRANE PROTEIN 42"/>
    <property type="match status" value="1"/>
</dbReference>
<reference evidence="2" key="2">
    <citation type="submission" date="2020-05" db="UniProtKB">
        <authorList>
            <consortium name="EnsemblMetazoa"/>
        </authorList>
    </citation>
    <scope>IDENTIFICATION</scope>
    <source>
        <strain evidence="2">FAR1</strain>
    </source>
</reference>
<dbReference type="STRING" id="69004.A0A182QAF5"/>
<feature type="transmembrane region" description="Helical" evidence="1">
    <location>
        <begin position="50"/>
        <end position="70"/>
    </location>
</feature>
<evidence type="ECO:0008006" key="4">
    <source>
        <dbReference type="Google" id="ProtNLM"/>
    </source>
</evidence>
<dbReference type="EnsemblMetazoa" id="AFAF006270-RA">
    <property type="protein sequence ID" value="AFAF006270-PA"/>
    <property type="gene ID" value="AFAF006270"/>
</dbReference>
<dbReference type="PANTHER" id="PTHR31965:SF1">
    <property type="entry name" value="TRANSMEMBRANE PROTEIN 42"/>
    <property type="match status" value="1"/>
</dbReference>
<organism evidence="2 3">
    <name type="scientific">Anopheles farauti</name>
    <dbReference type="NCBI Taxonomy" id="69004"/>
    <lineage>
        <taxon>Eukaryota</taxon>
        <taxon>Metazoa</taxon>
        <taxon>Ecdysozoa</taxon>
        <taxon>Arthropoda</taxon>
        <taxon>Hexapoda</taxon>
        <taxon>Insecta</taxon>
        <taxon>Pterygota</taxon>
        <taxon>Neoptera</taxon>
        <taxon>Endopterygota</taxon>
        <taxon>Diptera</taxon>
        <taxon>Nematocera</taxon>
        <taxon>Culicoidea</taxon>
        <taxon>Culicidae</taxon>
        <taxon>Anophelinae</taxon>
        <taxon>Anopheles</taxon>
    </lineage>
</organism>
<feature type="transmembrane region" description="Helical" evidence="1">
    <location>
        <begin position="110"/>
        <end position="130"/>
    </location>
</feature>
<proteinExistence type="predicted"/>
<sequence length="148" mass="15901">MDKMEEDKPYYAIIAGLCASSASLFGKLTANTDRLVKILGLSDWPASETIAQILCVLIMILLNGCVWRFFVKALHAGSGSTLRASLTSAATNYVASAILGTVLFNEQSTLLWWFGTALVLAGLLLIIGGSEDHAPSDEPRSSTHIKKE</sequence>
<dbReference type="SUPFAM" id="SSF103481">
    <property type="entry name" value="Multidrug resistance efflux transporter EmrE"/>
    <property type="match status" value="1"/>
</dbReference>
<evidence type="ECO:0000313" key="3">
    <source>
        <dbReference type="Proteomes" id="UP000075886"/>
    </source>
</evidence>
<name>A0A182QAF5_9DIPT</name>
<dbReference type="VEuPathDB" id="VectorBase:AFAF006270"/>
<evidence type="ECO:0000313" key="2">
    <source>
        <dbReference type="EnsemblMetazoa" id="AFAF006270-PA"/>
    </source>
</evidence>
<dbReference type="Proteomes" id="UP000075886">
    <property type="component" value="Unassembled WGS sequence"/>
</dbReference>
<evidence type="ECO:0000256" key="1">
    <source>
        <dbReference type="SAM" id="Phobius"/>
    </source>
</evidence>
<keyword evidence="1" id="KW-0812">Transmembrane</keyword>
<accession>A0A182QAF5</accession>
<reference evidence="3" key="1">
    <citation type="submission" date="2014-01" db="EMBL/GenBank/DDBJ databases">
        <title>The Genome Sequence of Anopheles farauti FAR1 (V2).</title>
        <authorList>
            <consortium name="The Broad Institute Genomics Platform"/>
            <person name="Neafsey D.E."/>
            <person name="Besansky N."/>
            <person name="Howell P."/>
            <person name="Walton C."/>
            <person name="Young S.K."/>
            <person name="Zeng Q."/>
            <person name="Gargeya S."/>
            <person name="Fitzgerald M."/>
            <person name="Haas B."/>
            <person name="Abouelleil A."/>
            <person name="Allen A.W."/>
            <person name="Alvarado L."/>
            <person name="Arachchi H.M."/>
            <person name="Berlin A.M."/>
            <person name="Chapman S.B."/>
            <person name="Gainer-Dewar J."/>
            <person name="Goldberg J."/>
            <person name="Griggs A."/>
            <person name="Gujja S."/>
            <person name="Hansen M."/>
            <person name="Howarth C."/>
            <person name="Imamovic A."/>
            <person name="Ireland A."/>
            <person name="Larimer J."/>
            <person name="McCowan C."/>
            <person name="Murphy C."/>
            <person name="Pearson M."/>
            <person name="Poon T.W."/>
            <person name="Priest M."/>
            <person name="Roberts A."/>
            <person name="Saif S."/>
            <person name="Shea T."/>
            <person name="Sisk P."/>
            <person name="Sykes S."/>
            <person name="Wortman J."/>
            <person name="Nusbaum C."/>
            <person name="Birren B."/>
        </authorList>
    </citation>
    <scope>NUCLEOTIDE SEQUENCE [LARGE SCALE GENOMIC DNA]</scope>
    <source>
        <strain evidence="3">FAR1</strain>
    </source>
</reference>
<keyword evidence="1" id="KW-1133">Transmembrane helix</keyword>
<dbReference type="Gene3D" id="1.10.3730.20">
    <property type="match status" value="1"/>
</dbReference>
<dbReference type="AlphaFoldDB" id="A0A182QAF5"/>
<feature type="transmembrane region" description="Helical" evidence="1">
    <location>
        <begin position="12"/>
        <end position="30"/>
    </location>
</feature>
<keyword evidence="3" id="KW-1185">Reference proteome</keyword>
<dbReference type="InterPro" id="IPR037185">
    <property type="entry name" value="EmrE-like"/>
</dbReference>
<feature type="transmembrane region" description="Helical" evidence="1">
    <location>
        <begin position="82"/>
        <end position="104"/>
    </location>
</feature>
<keyword evidence="1" id="KW-0472">Membrane</keyword>